<gene>
    <name evidence="2" type="ORF">IAA81_01800</name>
</gene>
<evidence type="ECO:0000256" key="1">
    <source>
        <dbReference type="SAM" id="MobiDB-lite"/>
    </source>
</evidence>
<evidence type="ECO:0000313" key="3">
    <source>
        <dbReference type="Proteomes" id="UP000823638"/>
    </source>
</evidence>
<name>A0A9D9HMZ3_9SPIR</name>
<reference evidence="2" key="1">
    <citation type="submission" date="2020-10" db="EMBL/GenBank/DDBJ databases">
        <authorList>
            <person name="Gilroy R."/>
        </authorList>
    </citation>
    <scope>NUCLEOTIDE SEQUENCE</scope>
    <source>
        <strain evidence="2">10532</strain>
    </source>
</reference>
<feature type="region of interest" description="Disordered" evidence="1">
    <location>
        <begin position="70"/>
        <end position="118"/>
    </location>
</feature>
<sequence length="142" mass="16108">MIKGRISTARAGSLIPLRTRKILPEADSIIKRVFRNLTKKSLFSLDFSSRESPAKENLFIRCWKMTAAKKHRKTKAEKTKKARGNLSEKKNTGAESNTPKARHKTTTPRKLHTVLKTEENGNFNTVTCKKIKKTSLEQLQTG</sequence>
<accession>A0A9D9HMZ3</accession>
<protein>
    <submittedName>
        <fullName evidence="2">Uncharacterized protein</fullName>
    </submittedName>
</protein>
<organism evidence="2 3">
    <name type="scientific">Candidatus Gallitreponema excrementavium</name>
    <dbReference type="NCBI Taxonomy" id="2840840"/>
    <lineage>
        <taxon>Bacteria</taxon>
        <taxon>Pseudomonadati</taxon>
        <taxon>Spirochaetota</taxon>
        <taxon>Spirochaetia</taxon>
        <taxon>Spirochaetales</taxon>
        <taxon>Candidatus Gallitreponema</taxon>
    </lineage>
</organism>
<comment type="caution">
    <text evidence="2">The sequence shown here is derived from an EMBL/GenBank/DDBJ whole genome shotgun (WGS) entry which is preliminary data.</text>
</comment>
<dbReference type="Proteomes" id="UP000823638">
    <property type="component" value="Unassembled WGS sequence"/>
</dbReference>
<proteinExistence type="predicted"/>
<evidence type="ECO:0000313" key="2">
    <source>
        <dbReference type="EMBL" id="MBO8456944.1"/>
    </source>
</evidence>
<dbReference type="AlphaFoldDB" id="A0A9D9HMZ3"/>
<feature type="compositionally biased region" description="Basic residues" evidence="1">
    <location>
        <begin position="100"/>
        <end position="113"/>
    </location>
</feature>
<dbReference type="EMBL" id="JADIMM010000023">
    <property type="protein sequence ID" value="MBO8456944.1"/>
    <property type="molecule type" value="Genomic_DNA"/>
</dbReference>
<feature type="compositionally biased region" description="Basic residues" evidence="1">
    <location>
        <begin position="70"/>
        <end position="83"/>
    </location>
</feature>
<reference evidence="2" key="2">
    <citation type="journal article" date="2021" name="PeerJ">
        <title>Extensive microbial diversity within the chicken gut microbiome revealed by metagenomics and culture.</title>
        <authorList>
            <person name="Gilroy R."/>
            <person name="Ravi A."/>
            <person name="Getino M."/>
            <person name="Pursley I."/>
            <person name="Horton D.L."/>
            <person name="Alikhan N.F."/>
            <person name="Baker D."/>
            <person name="Gharbi K."/>
            <person name="Hall N."/>
            <person name="Watson M."/>
            <person name="Adriaenssens E.M."/>
            <person name="Foster-Nyarko E."/>
            <person name="Jarju S."/>
            <person name="Secka A."/>
            <person name="Antonio M."/>
            <person name="Oren A."/>
            <person name="Chaudhuri R.R."/>
            <person name="La Ragione R."/>
            <person name="Hildebrand F."/>
            <person name="Pallen M.J."/>
        </authorList>
    </citation>
    <scope>NUCLEOTIDE SEQUENCE</scope>
    <source>
        <strain evidence="2">10532</strain>
    </source>
</reference>